<name>A0A4R0EQS5_9GAMM</name>
<dbReference type="InterPro" id="IPR014710">
    <property type="entry name" value="RmlC-like_jellyroll"/>
</dbReference>
<organism evidence="1 2">
    <name type="scientific">Acinetobacter terrae</name>
    <dbReference type="NCBI Taxonomy" id="2731247"/>
    <lineage>
        <taxon>Bacteria</taxon>
        <taxon>Pseudomonadati</taxon>
        <taxon>Pseudomonadota</taxon>
        <taxon>Gammaproteobacteria</taxon>
        <taxon>Moraxellales</taxon>
        <taxon>Moraxellaceae</taxon>
        <taxon>Acinetobacter</taxon>
        <taxon>Acinetobacter Taxon 24</taxon>
    </lineage>
</organism>
<dbReference type="InterPro" id="IPR011051">
    <property type="entry name" value="RmlC_Cupin_sf"/>
</dbReference>
<dbReference type="RefSeq" id="WP_131270145.1">
    <property type="nucleotide sequence ID" value="NZ_SJOA01000001.1"/>
</dbReference>
<proteinExistence type="predicted"/>
<protein>
    <recommendedName>
        <fullName evidence="3">Cupin</fullName>
    </recommendedName>
</protein>
<dbReference type="Gene3D" id="2.60.120.10">
    <property type="entry name" value="Jelly Rolls"/>
    <property type="match status" value="1"/>
</dbReference>
<dbReference type="SUPFAM" id="SSF51182">
    <property type="entry name" value="RmlC-like cupins"/>
    <property type="match status" value="1"/>
</dbReference>
<dbReference type="OrthoDB" id="6106484at2"/>
<accession>A0A4R0EQS5</accession>
<dbReference type="AlphaFoldDB" id="A0A4R0EQS5"/>
<dbReference type="EMBL" id="SJOA01000001">
    <property type="protein sequence ID" value="TCB62214.1"/>
    <property type="molecule type" value="Genomic_DNA"/>
</dbReference>
<comment type="caution">
    <text evidence="1">The sequence shown here is derived from an EMBL/GenBank/DDBJ whole genome shotgun (WGS) entry which is preliminary data.</text>
</comment>
<evidence type="ECO:0008006" key="3">
    <source>
        <dbReference type="Google" id="ProtNLM"/>
    </source>
</evidence>
<sequence>MSDIISPDNTDLLKQILENPERRTYIEVVKKIQNHIVDGIKENKIDGVIPPVFHHFGPDVYMRQMDAKAGTLVVSKMHSTEHFNVLLKGAVSLITEDGIKTVYAGEVMLSQPGTKRIGLFHEDSSWLTIHPNFANDTDVDQLEDDLTVPEDEIDSFLTSIGYQDKEFIV</sequence>
<gene>
    <name evidence="1" type="ORF">E0H85_01445</name>
</gene>
<reference evidence="1 2" key="1">
    <citation type="submission" date="2019-02" db="EMBL/GenBank/DDBJ databases">
        <title>High diversity of culturable Acinetobacter species in natural soil and water ecosystems.</title>
        <authorList>
            <person name="Radolfova-Krizova L."/>
            <person name="Nemec A."/>
        </authorList>
    </citation>
    <scope>NUCLEOTIDE SEQUENCE [LARGE SCALE GENOMIC DNA]</scope>
    <source>
        <strain evidence="1 2">ANC 4281</strain>
    </source>
</reference>
<evidence type="ECO:0000313" key="2">
    <source>
        <dbReference type="Proteomes" id="UP000291380"/>
    </source>
</evidence>
<dbReference type="Proteomes" id="UP000291380">
    <property type="component" value="Unassembled WGS sequence"/>
</dbReference>
<evidence type="ECO:0000313" key="1">
    <source>
        <dbReference type="EMBL" id="TCB62214.1"/>
    </source>
</evidence>